<reference evidence="3" key="1">
    <citation type="submission" date="2019-05" db="EMBL/GenBank/DDBJ databases">
        <title>Prevotella brunnea sp. nov., isolated from a wound of a patient.</title>
        <authorList>
            <person name="Buhl M."/>
        </authorList>
    </citation>
    <scope>NUCLEOTIDE SEQUENCE [LARGE SCALE GENOMIC DNA]</scope>
    <source>
        <strain evidence="3">A2672</strain>
    </source>
</reference>
<dbReference type="SUPFAM" id="SSF103256">
    <property type="entry name" value="Hypothetical protein TM0160"/>
    <property type="match status" value="1"/>
</dbReference>
<dbReference type="Proteomes" id="UP000321612">
    <property type="component" value="Unassembled WGS sequence"/>
</dbReference>
<gene>
    <name evidence="2" type="ORF">ETF27_09730</name>
</gene>
<organism evidence="2 3">
    <name type="scientific">Prevotella brunnea</name>
    <dbReference type="NCBI Taxonomy" id="2508867"/>
    <lineage>
        <taxon>Bacteria</taxon>
        <taxon>Pseudomonadati</taxon>
        <taxon>Bacteroidota</taxon>
        <taxon>Bacteroidia</taxon>
        <taxon>Bacteroidales</taxon>
        <taxon>Prevotellaceae</taxon>
        <taxon>Prevotella</taxon>
    </lineage>
</organism>
<dbReference type="PROSITE" id="PS51658">
    <property type="entry name" value="BFN"/>
    <property type="match status" value="1"/>
</dbReference>
<dbReference type="InterPro" id="IPR036104">
    <property type="entry name" value="BFN_sf"/>
</dbReference>
<evidence type="ECO:0000313" key="3">
    <source>
        <dbReference type="Proteomes" id="UP000321612"/>
    </source>
</evidence>
<keyword evidence="3" id="KW-1185">Reference proteome</keyword>
<proteinExistence type="predicted"/>
<dbReference type="RefSeq" id="WP_130828885.1">
    <property type="nucleotide sequence ID" value="NZ_SDIK01000080.1"/>
</dbReference>
<dbReference type="Pfam" id="PF02577">
    <property type="entry name" value="BFN_dom"/>
    <property type="match status" value="1"/>
</dbReference>
<accession>A0A5C8GBE1</accession>
<dbReference type="GO" id="GO:0004518">
    <property type="term" value="F:nuclease activity"/>
    <property type="evidence" value="ECO:0007669"/>
    <property type="project" value="InterPro"/>
</dbReference>
<dbReference type="InterPro" id="IPR001943">
    <property type="entry name" value="UVR_dom"/>
</dbReference>
<dbReference type="InterPro" id="IPR003729">
    <property type="entry name" value="Bi_nuclease_dom"/>
</dbReference>
<protein>
    <submittedName>
        <fullName evidence="2">Excinuclease ABC subunit B</fullName>
    </submittedName>
</protein>
<evidence type="ECO:0000259" key="1">
    <source>
        <dbReference type="PROSITE" id="PS51658"/>
    </source>
</evidence>
<dbReference type="Pfam" id="PF02151">
    <property type="entry name" value="UVR"/>
    <property type="match status" value="1"/>
</dbReference>
<dbReference type="AlphaFoldDB" id="A0A5C8GBE1"/>
<dbReference type="EMBL" id="SDIK01000080">
    <property type="protein sequence ID" value="TXJ59146.1"/>
    <property type="molecule type" value="Genomic_DNA"/>
</dbReference>
<sequence length="183" mass="20788">MNKTRLLFRGISEIVGTTEMGLLILADQSNKRQIAIICDKSMEHAFSMRMGNTAICSKMLPEILCRLNPEMNGEHYEVIFLSIVEGEYQSVLLNKETLEMTKVRASDGVLLSHIAHLDIYMEERLFLKQSVPLEKGQSKMALPINALSKQMLEQALEKAIANEDYELASSLRDELQKRQDAEK</sequence>
<name>A0A5C8GBE1_9BACT</name>
<dbReference type="OrthoDB" id="9788698at2"/>
<evidence type="ECO:0000313" key="2">
    <source>
        <dbReference type="EMBL" id="TXJ59146.1"/>
    </source>
</evidence>
<dbReference type="Gene3D" id="3.10.690.10">
    <property type="entry name" value="Bifunctional nuclease domain"/>
    <property type="match status" value="1"/>
</dbReference>
<feature type="domain" description="BFN" evidence="1">
    <location>
        <begin position="3"/>
        <end position="133"/>
    </location>
</feature>
<comment type="caution">
    <text evidence="2">The sequence shown here is derived from an EMBL/GenBank/DDBJ whole genome shotgun (WGS) entry which is preliminary data.</text>
</comment>